<gene>
    <name evidence="2" type="ORF">KSF_103100</name>
</gene>
<protein>
    <recommendedName>
        <fullName evidence="1">Muconolactone isomerase domain-containing protein</fullName>
    </recommendedName>
</protein>
<accession>A0A8J3NAD4</accession>
<keyword evidence="3" id="KW-1185">Reference proteome</keyword>
<organism evidence="2 3">
    <name type="scientific">Reticulibacter mediterranei</name>
    <dbReference type="NCBI Taxonomy" id="2778369"/>
    <lineage>
        <taxon>Bacteria</taxon>
        <taxon>Bacillati</taxon>
        <taxon>Chloroflexota</taxon>
        <taxon>Ktedonobacteria</taxon>
        <taxon>Ktedonobacterales</taxon>
        <taxon>Reticulibacteraceae</taxon>
        <taxon>Reticulibacter</taxon>
    </lineage>
</organism>
<dbReference type="Pfam" id="PF02426">
    <property type="entry name" value="MIase"/>
    <property type="match status" value="1"/>
</dbReference>
<evidence type="ECO:0000313" key="3">
    <source>
        <dbReference type="Proteomes" id="UP000597444"/>
    </source>
</evidence>
<sequence length="85" mass="9959">MEFMVSGSFYPHDQEEILARLPQEQAHIHVLQEQGTIQTLYLSADRSHVWLVIRGESQDEVQKTLESFPLYPYVRELAIVPLFKM</sequence>
<dbReference type="InterPro" id="IPR011008">
    <property type="entry name" value="Dimeric_a/b-barrel"/>
</dbReference>
<proteinExistence type="predicted"/>
<dbReference type="EMBL" id="BNJK01000002">
    <property type="protein sequence ID" value="GHP00263.1"/>
    <property type="molecule type" value="Genomic_DNA"/>
</dbReference>
<evidence type="ECO:0000313" key="2">
    <source>
        <dbReference type="EMBL" id="GHP00263.1"/>
    </source>
</evidence>
<dbReference type="SUPFAM" id="SSF54909">
    <property type="entry name" value="Dimeric alpha+beta barrel"/>
    <property type="match status" value="1"/>
</dbReference>
<feature type="domain" description="Muconolactone isomerase" evidence="1">
    <location>
        <begin position="1"/>
        <end position="82"/>
    </location>
</feature>
<name>A0A8J3NAD4_9CHLR</name>
<dbReference type="Proteomes" id="UP000597444">
    <property type="component" value="Unassembled WGS sequence"/>
</dbReference>
<dbReference type="Gene3D" id="3.30.70.1060">
    <property type="entry name" value="Dimeric alpha+beta barrel"/>
    <property type="match status" value="1"/>
</dbReference>
<dbReference type="RefSeq" id="WP_220210816.1">
    <property type="nucleotide sequence ID" value="NZ_BNJK01000002.1"/>
</dbReference>
<reference evidence="2" key="1">
    <citation type="submission" date="2020-10" db="EMBL/GenBank/DDBJ databases">
        <title>Taxonomic study of unclassified bacteria belonging to the class Ktedonobacteria.</title>
        <authorList>
            <person name="Yabe S."/>
            <person name="Wang C.M."/>
            <person name="Zheng Y."/>
            <person name="Sakai Y."/>
            <person name="Cavaletti L."/>
            <person name="Monciardini P."/>
            <person name="Donadio S."/>
        </authorList>
    </citation>
    <scope>NUCLEOTIDE SEQUENCE</scope>
    <source>
        <strain evidence="2">ID150040</strain>
    </source>
</reference>
<evidence type="ECO:0000259" key="1">
    <source>
        <dbReference type="Pfam" id="PF02426"/>
    </source>
</evidence>
<comment type="caution">
    <text evidence="2">The sequence shown here is derived from an EMBL/GenBank/DDBJ whole genome shotgun (WGS) entry which is preliminary data.</text>
</comment>
<dbReference type="InterPro" id="IPR026029">
    <property type="entry name" value="MLI_dom"/>
</dbReference>
<dbReference type="AlphaFoldDB" id="A0A8J3NAD4"/>